<accession>A0A9N9D9B7</accession>
<comment type="caution">
    <text evidence="1">The sequence shown here is derived from an EMBL/GenBank/DDBJ whole genome shotgun (WGS) entry which is preliminary data.</text>
</comment>
<reference evidence="1" key="1">
    <citation type="submission" date="2021-06" db="EMBL/GenBank/DDBJ databases">
        <authorList>
            <person name="Kallberg Y."/>
            <person name="Tangrot J."/>
            <person name="Rosling A."/>
        </authorList>
    </citation>
    <scope>NUCLEOTIDE SEQUENCE</scope>
    <source>
        <strain evidence="1">AZ414A</strain>
    </source>
</reference>
<dbReference type="AlphaFoldDB" id="A0A9N9D9B7"/>
<gene>
    <name evidence="1" type="ORF">DEBURN_LOCUS10624</name>
</gene>
<keyword evidence="2" id="KW-1185">Reference proteome</keyword>
<sequence>QVINTISDTSNLMKLASRKFKLLEDKEIHIFLDSKSKKKDTSTESEKTIISSSLYNTKAVTKYYNFNNFDTSSEKLKLDDQIIE</sequence>
<evidence type="ECO:0000313" key="1">
    <source>
        <dbReference type="EMBL" id="CAG8627418.1"/>
    </source>
</evidence>
<evidence type="ECO:0000313" key="2">
    <source>
        <dbReference type="Proteomes" id="UP000789706"/>
    </source>
</evidence>
<proteinExistence type="predicted"/>
<feature type="non-terminal residue" evidence="1">
    <location>
        <position position="84"/>
    </location>
</feature>
<feature type="non-terminal residue" evidence="1">
    <location>
        <position position="1"/>
    </location>
</feature>
<dbReference type="EMBL" id="CAJVPK010003453">
    <property type="protein sequence ID" value="CAG8627418.1"/>
    <property type="molecule type" value="Genomic_DNA"/>
</dbReference>
<name>A0A9N9D9B7_9GLOM</name>
<organism evidence="1 2">
    <name type="scientific">Diversispora eburnea</name>
    <dbReference type="NCBI Taxonomy" id="1213867"/>
    <lineage>
        <taxon>Eukaryota</taxon>
        <taxon>Fungi</taxon>
        <taxon>Fungi incertae sedis</taxon>
        <taxon>Mucoromycota</taxon>
        <taxon>Glomeromycotina</taxon>
        <taxon>Glomeromycetes</taxon>
        <taxon>Diversisporales</taxon>
        <taxon>Diversisporaceae</taxon>
        <taxon>Diversispora</taxon>
    </lineage>
</organism>
<dbReference type="Proteomes" id="UP000789706">
    <property type="component" value="Unassembled WGS sequence"/>
</dbReference>
<protein>
    <submittedName>
        <fullName evidence="1">669_t:CDS:1</fullName>
    </submittedName>
</protein>